<protein>
    <submittedName>
        <fullName evidence="1">Uncharacterized protein</fullName>
    </submittedName>
</protein>
<accession>A0A8S5RDB7</accession>
<organism evidence="1">
    <name type="scientific">virus sp. ctx9V1</name>
    <dbReference type="NCBI Taxonomy" id="2828001"/>
    <lineage>
        <taxon>Viruses</taxon>
    </lineage>
</organism>
<dbReference type="EMBL" id="BK059093">
    <property type="protein sequence ID" value="DAE29147.1"/>
    <property type="molecule type" value="Genomic_DNA"/>
</dbReference>
<reference evidence="1" key="1">
    <citation type="journal article" date="2021" name="Proc. Natl. Acad. Sci. U.S.A.">
        <title>A Catalog of Tens of Thousands of Viruses from Human Metagenomes Reveals Hidden Associations with Chronic Diseases.</title>
        <authorList>
            <person name="Tisza M.J."/>
            <person name="Buck C.B."/>
        </authorList>
    </citation>
    <scope>NUCLEOTIDE SEQUENCE</scope>
    <source>
        <strain evidence="1">Ctx9V1</strain>
    </source>
</reference>
<sequence length="59" mass="6369">MLSNKLLVQSFKLEYLEGASLVHIPSVAGSQVSRVLPPSANFSKSGSYVPLRIASALYF</sequence>
<evidence type="ECO:0000313" key="1">
    <source>
        <dbReference type="EMBL" id="DAE29147.1"/>
    </source>
</evidence>
<name>A0A8S5RDB7_9VIRU</name>
<proteinExistence type="predicted"/>